<feature type="transmembrane region" description="Helical" evidence="6">
    <location>
        <begin position="41"/>
        <end position="59"/>
    </location>
</feature>
<gene>
    <name evidence="7" type="ORF">GCM10011594_10630</name>
</gene>
<dbReference type="EMBL" id="BMNA01000002">
    <property type="protein sequence ID" value="GGL92715.1"/>
    <property type="molecule type" value="Genomic_DNA"/>
</dbReference>
<keyword evidence="8" id="KW-1185">Reference proteome</keyword>
<reference evidence="7" key="2">
    <citation type="submission" date="2020-09" db="EMBL/GenBank/DDBJ databases">
        <authorList>
            <person name="Sun Q."/>
            <person name="Zhou Y."/>
        </authorList>
    </citation>
    <scope>NUCLEOTIDE SEQUENCE</scope>
    <source>
        <strain evidence="7">CGMCC 4.7308</strain>
    </source>
</reference>
<comment type="caution">
    <text evidence="7">The sequence shown here is derived from an EMBL/GenBank/DDBJ whole genome shotgun (WGS) entry which is preliminary data.</text>
</comment>
<dbReference type="AlphaFoldDB" id="A0A917SRN4"/>
<accession>A0A917SRN4</accession>
<keyword evidence="3 6" id="KW-0812">Transmembrane</keyword>
<evidence type="ECO:0000256" key="5">
    <source>
        <dbReference type="ARBA" id="ARBA00023136"/>
    </source>
</evidence>
<dbReference type="Pfam" id="PF09678">
    <property type="entry name" value="Caa3_CtaG"/>
    <property type="match status" value="1"/>
</dbReference>
<evidence type="ECO:0000313" key="8">
    <source>
        <dbReference type="Proteomes" id="UP000655208"/>
    </source>
</evidence>
<dbReference type="GO" id="GO:0005886">
    <property type="term" value="C:plasma membrane"/>
    <property type="evidence" value="ECO:0007669"/>
    <property type="project" value="UniProtKB-SubCell"/>
</dbReference>
<evidence type="ECO:0000313" key="7">
    <source>
        <dbReference type="EMBL" id="GGL92715.1"/>
    </source>
</evidence>
<keyword evidence="2" id="KW-1003">Cell membrane</keyword>
<keyword evidence="4 6" id="KW-1133">Transmembrane helix</keyword>
<feature type="transmembrane region" description="Helical" evidence="6">
    <location>
        <begin position="6"/>
        <end position="29"/>
    </location>
</feature>
<keyword evidence="5 6" id="KW-0472">Membrane</keyword>
<reference evidence="7" key="1">
    <citation type="journal article" date="2014" name="Int. J. Syst. Evol. Microbiol.">
        <title>Complete genome sequence of Corynebacterium casei LMG S-19264T (=DSM 44701T), isolated from a smear-ripened cheese.</title>
        <authorList>
            <consortium name="US DOE Joint Genome Institute (JGI-PGF)"/>
            <person name="Walter F."/>
            <person name="Albersmeier A."/>
            <person name="Kalinowski J."/>
            <person name="Ruckert C."/>
        </authorList>
    </citation>
    <scope>NUCLEOTIDE SEQUENCE</scope>
    <source>
        <strain evidence="7">CGMCC 4.7308</strain>
    </source>
</reference>
<evidence type="ECO:0008006" key="9">
    <source>
        <dbReference type="Google" id="ProtNLM"/>
    </source>
</evidence>
<feature type="transmembrane region" description="Helical" evidence="6">
    <location>
        <begin position="65"/>
        <end position="89"/>
    </location>
</feature>
<name>A0A917SRN4_9ACTN</name>
<evidence type="ECO:0000256" key="2">
    <source>
        <dbReference type="ARBA" id="ARBA00022475"/>
    </source>
</evidence>
<comment type="subcellular location">
    <subcellularLocation>
        <location evidence="1">Cell membrane</location>
        <topology evidence="1">Multi-pass membrane protein</topology>
    </subcellularLocation>
</comment>
<evidence type="ECO:0000256" key="4">
    <source>
        <dbReference type="ARBA" id="ARBA00022989"/>
    </source>
</evidence>
<evidence type="ECO:0000256" key="3">
    <source>
        <dbReference type="ARBA" id="ARBA00022692"/>
    </source>
</evidence>
<proteinExistence type="predicted"/>
<dbReference type="Proteomes" id="UP000655208">
    <property type="component" value="Unassembled WGS sequence"/>
</dbReference>
<dbReference type="InterPro" id="IPR019108">
    <property type="entry name" value="Caa3_assmbl_CtaG-rel"/>
</dbReference>
<organism evidence="7 8">
    <name type="scientific">Nakamurella endophytica</name>
    <dbReference type="NCBI Taxonomy" id="1748367"/>
    <lineage>
        <taxon>Bacteria</taxon>
        <taxon>Bacillati</taxon>
        <taxon>Actinomycetota</taxon>
        <taxon>Actinomycetes</taxon>
        <taxon>Nakamurellales</taxon>
        <taxon>Nakamurellaceae</taxon>
        <taxon>Nakamurella</taxon>
    </lineage>
</organism>
<evidence type="ECO:0000256" key="6">
    <source>
        <dbReference type="SAM" id="Phobius"/>
    </source>
</evidence>
<protein>
    <recommendedName>
        <fullName evidence="9">Cytochrome c oxidase assembly protein</fullName>
    </recommendedName>
</protein>
<sequence>MTGQLAGAWWVTAVAAVAAGYAAAVRRLGLRGVVWPRGRQWAAAGAAVLAGAAFLVPHGDVRGVVVAHLVLSGLVPLCVALAAPVTLVLRSCGPAGRRRLLGVLHGRVIRLLSCGPVVLVLQVGGTAAYFLTPLYGWTQRLPAPGVLVHLHMLWPGACSPGT</sequence>
<evidence type="ECO:0000256" key="1">
    <source>
        <dbReference type="ARBA" id="ARBA00004651"/>
    </source>
</evidence>
<feature type="transmembrane region" description="Helical" evidence="6">
    <location>
        <begin position="109"/>
        <end position="131"/>
    </location>
</feature>